<evidence type="ECO:0000313" key="7">
    <source>
        <dbReference type="Proteomes" id="UP000273001"/>
    </source>
</evidence>
<dbReference type="Pfam" id="PF01408">
    <property type="entry name" value="GFO_IDH_MocA"/>
    <property type="match status" value="1"/>
</dbReference>
<dbReference type="SUPFAM" id="SSF55347">
    <property type="entry name" value="Glyceraldehyde-3-phosphate dehydrogenase-like, C-terminal domain"/>
    <property type="match status" value="1"/>
</dbReference>
<dbReference type="PANTHER" id="PTHR42840:SF3">
    <property type="entry name" value="BINDING ROSSMANN FOLD OXIDOREDUCTASE, PUTATIVE (AFU_ORTHOLOGUE AFUA_2G10240)-RELATED"/>
    <property type="match status" value="1"/>
</dbReference>
<feature type="domain" description="Gfo/Idh/MocA-like oxidoreductase N-terminal" evidence="4">
    <location>
        <begin position="27"/>
        <end position="145"/>
    </location>
</feature>
<dbReference type="EMBL" id="CP032514">
    <property type="protein sequence ID" value="AYD90126.1"/>
    <property type="molecule type" value="Genomic_DNA"/>
</dbReference>
<dbReference type="RefSeq" id="WP_119836457.1">
    <property type="nucleotide sequence ID" value="NZ_CP032514.1"/>
</dbReference>
<reference evidence="6 7" key="1">
    <citation type="submission" date="2018-09" db="EMBL/GenBank/DDBJ databases">
        <authorList>
            <person name="Li J."/>
        </authorList>
    </citation>
    <scope>NUCLEOTIDE SEQUENCE [LARGE SCALE GENOMIC DNA]</scope>
    <source>
        <strain evidence="6 7">2129</strain>
    </source>
</reference>
<feature type="compositionally biased region" description="Polar residues" evidence="3">
    <location>
        <begin position="1"/>
        <end position="15"/>
    </location>
</feature>
<keyword evidence="7" id="KW-1185">Reference proteome</keyword>
<evidence type="ECO:0000313" key="6">
    <source>
        <dbReference type="EMBL" id="AYD90126.1"/>
    </source>
</evidence>
<comment type="similarity">
    <text evidence="1">Belongs to the Gfo/Idh/MocA family.</text>
</comment>
<feature type="domain" description="GFO/IDH/MocA-like oxidoreductase" evidence="5">
    <location>
        <begin position="153"/>
        <end position="275"/>
    </location>
</feature>
<dbReference type="InterPro" id="IPR055170">
    <property type="entry name" value="GFO_IDH_MocA-like_dom"/>
</dbReference>
<evidence type="ECO:0000259" key="4">
    <source>
        <dbReference type="Pfam" id="PF01408"/>
    </source>
</evidence>
<accession>A0ABM6Z451</accession>
<dbReference type="Gene3D" id="3.30.360.10">
    <property type="entry name" value="Dihydrodipicolinate Reductase, domain 2"/>
    <property type="match status" value="1"/>
</dbReference>
<dbReference type="Gene3D" id="3.40.50.720">
    <property type="entry name" value="NAD(P)-binding Rossmann-like Domain"/>
    <property type="match status" value="1"/>
</dbReference>
<evidence type="ECO:0000259" key="5">
    <source>
        <dbReference type="Pfam" id="PF22725"/>
    </source>
</evidence>
<dbReference type="PANTHER" id="PTHR42840">
    <property type="entry name" value="NAD(P)-BINDING ROSSMANN-FOLD SUPERFAMILY PROTEIN-RELATED"/>
    <property type="match status" value="1"/>
</dbReference>
<name>A0ABM6Z451_9ACTO</name>
<evidence type="ECO:0000256" key="1">
    <source>
        <dbReference type="ARBA" id="ARBA00010928"/>
    </source>
</evidence>
<dbReference type="InterPro" id="IPR000683">
    <property type="entry name" value="Gfo/Idh/MocA-like_OxRdtase_N"/>
</dbReference>
<gene>
    <name evidence="6" type="ORF">D5R93_09160</name>
</gene>
<feature type="region of interest" description="Disordered" evidence="3">
    <location>
        <begin position="1"/>
        <end position="22"/>
    </location>
</feature>
<dbReference type="InterPro" id="IPR036291">
    <property type="entry name" value="NAD(P)-bd_dom_sf"/>
</dbReference>
<dbReference type="Pfam" id="PF22725">
    <property type="entry name" value="GFO_IDH_MocA_C3"/>
    <property type="match status" value="1"/>
</dbReference>
<evidence type="ECO:0000256" key="3">
    <source>
        <dbReference type="SAM" id="MobiDB-lite"/>
    </source>
</evidence>
<evidence type="ECO:0000256" key="2">
    <source>
        <dbReference type="ARBA" id="ARBA00023002"/>
    </source>
</evidence>
<sequence length="364" mass="37911">MTSPAPHPLSSSPDSSAARPTASARVRAALVGAGRIGSHHARALAREVPGAELTTVVDPRAEAAQALATELGAQAVPTIEDALAEDNLDAVLVTTPAALHTPAITAAARAGKHVFTEKPITTTIEDAHTVIEACRDAGVHLQVGFNRRFAPGFAAARQAVEDGRVGQVRLMRSVTRDPGPFTADPSRIARGTIFLETLIHDFDTLLWLNPGAEVVSVYAHADALVRPDAKADGFLDTAVVTIVFDNGATAVAEACFEASYGYDVRGEVLGASGMVTMGSARTSDMTYFGSQGAAWDTSRADTDLLHTAYVAELDAFVRTVRGEDVVTPGGLPGPEAGLASLRVARAAITSASQNRTVTLEEIPA</sequence>
<keyword evidence="2" id="KW-0560">Oxidoreductase</keyword>
<protein>
    <submittedName>
        <fullName evidence="6">Dehydrogenase</fullName>
    </submittedName>
</protein>
<organism evidence="6 7">
    <name type="scientific">Actinomyces lilanjuaniae</name>
    <dbReference type="NCBI Taxonomy" id="2321394"/>
    <lineage>
        <taxon>Bacteria</taxon>
        <taxon>Bacillati</taxon>
        <taxon>Actinomycetota</taxon>
        <taxon>Actinomycetes</taxon>
        <taxon>Actinomycetales</taxon>
        <taxon>Actinomycetaceae</taxon>
        <taxon>Actinomyces</taxon>
    </lineage>
</organism>
<dbReference type="SUPFAM" id="SSF51735">
    <property type="entry name" value="NAD(P)-binding Rossmann-fold domains"/>
    <property type="match status" value="1"/>
</dbReference>
<proteinExistence type="inferred from homology"/>
<dbReference type="Proteomes" id="UP000273001">
    <property type="component" value="Chromosome"/>
</dbReference>